<dbReference type="STRING" id="196164.gene:10741491"/>
<dbReference type="GO" id="GO:0016020">
    <property type="term" value="C:membrane"/>
    <property type="evidence" value="ECO:0007669"/>
    <property type="project" value="UniProtKB-SubCell"/>
</dbReference>
<feature type="transmembrane region" description="Helical" evidence="8">
    <location>
        <begin position="456"/>
        <end position="478"/>
    </location>
</feature>
<feature type="transmembrane region" description="Helical" evidence="8">
    <location>
        <begin position="111"/>
        <end position="130"/>
    </location>
</feature>
<dbReference type="InterPro" id="IPR000175">
    <property type="entry name" value="Na/ntran_symport"/>
</dbReference>
<evidence type="ECO:0000313" key="9">
    <source>
        <dbReference type="EMBL" id="BAC17893.1"/>
    </source>
</evidence>
<dbReference type="NCBIfam" id="NF037979">
    <property type="entry name" value="Na_transp"/>
    <property type="match status" value="1"/>
</dbReference>
<proteinExistence type="inferred from homology"/>
<evidence type="ECO:0000256" key="8">
    <source>
        <dbReference type="SAM" id="Phobius"/>
    </source>
</evidence>
<feature type="transmembrane region" description="Helical" evidence="8">
    <location>
        <begin position="278"/>
        <end position="300"/>
    </location>
</feature>
<comment type="subcellular location">
    <subcellularLocation>
        <location evidence="1">Membrane</location>
        <topology evidence="1">Multi-pass membrane protein</topology>
    </subcellularLocation>
</comment>
<dbReference type="Pfam" id="PF00209">
    <property type="entry name" value="SNF"/>
    <property type="match status" value="2"/>
</dbReference>
<comment type="similarity">
    <text evidence="6">Belongs to the sodium:neurotransmitter symporter (SNF) (TC 2.A.22) family.</text>
</comment>
<dbReference type="PANTHER" id="PTHR42948:SF1">
    <property type="entry name" value="TRANSPORTER"/>
    <property type="match status" value="1"/>
</dbReference>
<dbReference type="InterPro" id="IPR037272">
    <property type="entry name" value="SNS_sf"/>
</dbReference>
<dbReference type="AlphaFoldDB" id="Q8FQN6"/>
<evidence type="ECO:0000256" key="6">
    <source>
        <dbReference type="RuleBase" id="RU003732"/>
    </source>
</evidence>
<dbReference type="HOGENOM" id="CLU_006855_3_3_11"/>
<dbReference type="CDD" id="cd10334">
    <property type="entry name" value="SLC6sbd_u1"/>
    <property type="match status" value="1"/>
</dbReference>
<feature type="transmembrane region" description="Helical" evidence="8">
    <location>
        <begin position="320"/>
        <end position="345"/>
    </location>
</feature>
<evidence type="ECO:0000256" key="2">
    <source>
        <dbReference type="ARBA" id="ARBA00022448"/>
    </source>
</evidence>
<keyword evidence="6" id="KW-0769">Symport</keyword>
<evidence type="ECO:0000256" key="1">
    <source>
        <dbReference type="ARBA" id="ARBA00004141"/>
    </source>
</evidence>
<reference evidence="9 10" key="1">
    <citation type="journal article" date="2003" name="Genome Res.">
        <title>Comparative complete genome sequence analysis of the amino acid replacements responsible for the thermostability of Corynebacterium efficiens.</title>
        <authorList>
            <person name="Nishio Y."/>
            <person name="Nakamura Y."/>
            <person name="Kawarabayasi Y."/>
            <person name="Usuda Y."/>
            <person name="Kimura E."/>
            <person name="Sugimoto S."/>
            <person name="Matsui K."/>
            <person name="Yamagishi A."/>
            <person name="Kikuchi H."/>
            <person name="Ikeo K."/>
            <person name="Gojobori T."/>
        </authorList>
    </citation>
    <scope>NUCLEOTIDE SEQUENCE [LARGE SCALE GENOMIC DNA]</scope>
    <source>
        <strain evidence="10">DSM 44549 / YS-314 / AJ 12310 / JCM 11189 / NBRC 100395</strain>
    </source>
</reference>
<sequence>MFSTSGKPGSMMWRWESNSAVSMGGYPSEWVGACLERSPICSLGHFTVVLSSHIRRSVSGIPYLPPWVARRPPPLVTPHIEGASTMSSPSPASTPSSTTGPQRREVFSSRYVFMLAAIGSAVGLGNIWRFPYVAYDNGGGAFLIPYLIALLTAGIPLLFLDFALGHRYRGSAPLVFRRFKKRTEPLGWIQVGIAFFITIYYAVIIGWAGLYAIKSLTQAWGDDPDTYFFSDFLQFDAESAFSLDIVPQIALALFFVWLLAIIVLAVGVDKGIGKVSMIFMPILVITFLIVCIRAVFLPGAEVGLDALFTPDWSALTNPTVWVAAYGQIFFSLSVGFGIMLTYSSYLKPRTNLTGTGLVTGFANSSFEVLAGIGVFAALGFMAVQANVAVDEVATSGIGLAFVAFPAIINQMPLGGLFGFLFFASLFLAGFTSLFSLLEVVVSAVKDKFDLQRKTAAVSVGVVMAILSLMLFSTTSGLATLDIMDKFTNNVGIVAIALIVVIVVDWVLRRIDEFSMHLNSVSSFRVNTLWRICVVNITTLVLGFTLIQELITLSQEPYGGYSELQVALFGWAVLAIIVVVAIIAPLVPWPSHLSVDGPPGSDFGVLPEFRRAYHRPRRWGSDADFEPFDPTENALAVPVITNTTPEGRTTP</sequence>
<dbReference type="PROSITE" id="PS50267">
    <property type="entry name" value="NA_NEUROTRAN_SYMP_3"/>
    <property type="match status" value="1"/>
</dbReference>
<dbReference type="SUPFAM" id="SSF161070">
    <property type="entry name" value="SNF-like"/>
    <property type="match status" value="1"/>
</dbReference>
<feature type="region of interest" description="Disordered" evidence="7">
    <location>
        <begin position="79"/>
        <end position="102"/>
    </location>
</feature>
<evidence type="ECO:0000256" key="5">
    <source>
        <dbReference type="ARBA" id="ARBA00023136"/>
    </source>
</evidence>
<keyword evidence="10" id="KW-1185">Reference proteome</keyword>
<dbReference type="Proteomes" id="UP000001409">
    <property type="component" value="Chromosome"/>
</dbReference>
<feature type="transmembrane region" description="Helical" evidence="8">
    <location>
        <begin position="186"/>
        <end position="213"/>
    </location>
</feature>
<protein>
    <recommendedName>
        <fullName evidence="6">Transporter</fullName>
    </recommendedName>
</protein>
<accession>Q8FQN6</accession>
<evidence type="ECO:0000256" key="7">
    <source>
        <dbReference type="SAM" id="MobiDB-lite"/>
    </source>
</evidence>
<dbReference type="GO" id="GO:0015293">
    <property type="term" value="F:symporter activity"/>
    <property type="evidence" value="ECO:0007669"/>
    <property type="project" value="UniProtKB-KW"/>
</dbReference>
<keyword evidence="5 8" id="KW-0472">Membrane</keyword>
<dbReference type="PRINTS" id="PR00176">
    <property type="entry name" value="NANEUSMPORT"/>
</dbReference>
<evidence type="ECO:0000256" key="4">
    <source>
        <dbReference type="ARBA" id="ARBA00022989"/>
    </source>
</evidence>
<keyword evidence="3 6" id="KW-0812">Transmembrane</keyword>
<feature type="transmembrane region" description="Helical" evidence="8">
    <location>
        <begin position="419"/>
        <end position="444"/>
    </location>
</feature>
<feature type="transmembrane region" description="Helical" evidence="8">
    <location>
        <begin position="245"/>
        <end position="266"/>
    </location>
</feature>
<feature type="transmembrane region" description="Helical" evidence="8">
    <location>
        <begin position="366"/>
        <end position="385"/>
    </location>
</feature>
<dbReference type="KEGG" id="cef:CE1083"/>
<dbReference type="PROSITE" id="PS00610">
    <property type="entry name" value="NA_NEUROTRAN_SYMP_1"/>
    <property type="match status" value="1"/>
</dbReference>
<feature type="compositionally biased region" description="Low complexity" evidence="7">
    <location>
        <begin position="82"/>
        <end position="101"/>
    </location>
</feature>
<name>Q8FQN6_COREF</name>
<evidence type="ECO:0000313" key="10">
    <source>
        <dbReference type="Proteomes" id="UP000001409"/>
    </source>
</evidence>
<organism evidence="9 10">
    <name type="scientific">Corynebacterium efficiens (strain DSM 44549 / YS-314 / AJ 12310 / JCM 11189 / NBRC 100395)</name>
    <dbReference type="NCBI Taxonomy" id="196164"/>
    <lineage>
        <taxon>Bacteria</taxon>
        <taxon>Bacillati</taxon>
        <taxon>Actinomycetota</taxon>
        <taxon>Actinomycetes</taxon>
        <taxon>Mycobacteriales</taxon>
        <taxon>Corynebacteriaceae</taxon>
        <taxon>Corynebacterium</taxon>
    </lineage>
</organism>
<dbReference type="PANTHER" id="PTHR42948">
    <property type="entry name" value="TRANSPORTER"/>
    <property type="match status" value="1"/>
</dbReference>
<dbReference type="EMBL" id="BA000035">
    <property type="protein sequence ID" value="BAC17893.1"/>
    <property type="molecule type" value="Genomic_DNA"/>
</dbReference>
<feature type="transmembrane region" description="Helical" evidence="8">
    <location>
        <begin position="528"/>
        <end position="547"/>
    </location>
</feature>
<feature type="transmembrane region" description="Helical" evidence="8">
    <location>
        <begin position="567"/>
        <end position="586"/>
    </location>
</feature>
<evidence type="ECO:0000256" key="3">
    <source>
        <dbReference type="ARBA" id="ARBA00022692"/>
    </source>
</evidence>
<keyword evidence="2 6" id="KW-0813">Transport</keyword>
<feature type="transmembrane region" description="Helical" evidence="8">
    <location>
        <begin position="490"/>
        <end position="507"/>
    </location>
</feature>
<feature type="transmembrane region" description="Helical" evidence="8">
    <location>
        <begin position="142"/>
        <end position="165"/>
    </location>
</feature>
<keyword evidence="4 8" id="KW-1133">Transmembrane helix</keyword>
<dbReference type="eggNOG" id="COG0733">
    <property type="taxonomic scope" value="Bacteria"/>
</dbReference>